<organism evidence="1 2">
    <name type="scientific">Ceriporiopsis subvermispora (strain B)</name>
    <name type="common">White-rot fungus</name>
    <name type="synonym">Gelatoporia subvermispora</name>
    <dbReference type="NCBI Taxonomy" id="914234"/>
    <lineage>
        <taxon>Eukaryota</taxon>
        <taxon>Fungi</taxon>
        <taxon>Dikarya</taxon>
        <taxon>Basidiomycota</taxon>
        <taxon>Agaricomycotina</taxon>
        <taxon>Agaricomycetes</taxon>
        <taxon>Polyporales</taxon>
        <taxon>Gelatoporiaceae</taxon>
        <taxon>Gelatoporia</taxon>
    </lineage>
</organism>
<evidence type="ECO:0000313" key="1">
    <source>
        <dbReference type="EMBL" id="EMD37396.1"/>
    </source>
</evidence>
<dbReference type="HOGENOM" id="CLU_2589537_0_0_1"/>
<dbReference type="Proteomes" id="UP000016930">
    <property type="component" value="Unassembled WGS sequence"/>
</dbReference>
<evidence type="ECO:0000313" key="2">
    <source>
        <dbReference type="Proteomes" id="UP000016930"/>
    </source>
</evidence>
<name>M2RF10_CERS8</name>
<protein>
    <submittedName>
        <fullName evidence="1">Uncharacterized protein</fullName>
    </submittedName>
</protein>
<accession>M2RF10</accession>
<gene>
    <name evidence="1" type="ORF">CERSUDRAFT_83169</name>
</gene>
<dbReference type="EMBL" id="KB445796">
    <property type="protein sequence ID" value="EMD37396.1"/>
    <property type="molecule type" value="Genomic_DNA"/>
</dbReference>
<proteinExistence type="predicted"/>
<dbReference type="AlphaFoldDB" id="M2RF10"/>
<keyword evidence="2" id="KW-1185">Reference proteome</keyword>
<reference evidence="1 2" key="1">
    <citation type="journal article" date="2012" name="Proc. Natl. Acad. Sci. U.S.A.">
        <title>Comparative genomics of Ceriporiopsis subvermispora and Phanerochaete chrysosporium provide insight into selective ligninolysis.</title>
        <authorList>
            <person name="Fernandez-Fueyo E."/>
            <person name="Ruiz-Duenas F.J."/>
            <person name="Ferreira P."/>
            <person name="Floudas D."/>
            <person name="Hibbett D.S."/>
            <person name="Canessa P."/>
            <person name="Larrondo L.F."/>
            <person name="James T.Y."/>
            <person name="Seelenfreund D."/>
            <person name="Lobos S."/>
            <person name="Polanco R."/>
            <person name="Tello M."/>
            <person name="Honda Y."/>
            <person name="Watanabe T."/>
            <person name="Watanabe T."/>
            <person name="Ryu J.S."/>
            <person name="Kubicek C.P."/>
            <person name="Schmoll M."/>
            <person name="Gaskell J."/>
            <person name="Hammel K.E."/>
            <person name="St John F.J."/>
            <person name="Vanden Wymelenberg A."/>
            <person name="Sabat G."/>
            <person name="Splinter BonDurant S."/>
            <person name="Syed K."/>
            <person name="Yadav J.S."/>
            <person name="Doddapaneni H."/>
            <person name="Subramanian V."/>
            <person name="Lavin J.L."/>
            <person name="Oguiza J.A."/>
            <person name="Perez G."/>
            <person name="Pisabarro A.G."/>
            <person name="Ramirez L."/>
            <person name="Santoyo F."/>
            <person name="Master E."/>
            <person name="Coutinho P.M."/>
            <person name="Henrissat B."/>
            <person name="Lombard V."/>
            <person name="Magnuson J.K."/>
            <person name="Kuees U."/>
            <person name="Hori C."/>
            <person name="Igarashi K."/>
            <person name="Samejima M."/>
            <person name="Held B.W."/>
            <person name="Barry K.W."/>
            <person name="LaButti K.M."/>
            <person name="Lapidus A."/>
            <person name="Lindquist E.A."/>
            <person name="Lucas S.M."/>
            <person name="Riley R."/>
            <person name="Salamov A.A."/>
            <person name="Hoffmeister D."/>
            <person name="Schwenk D."/>
            <person name="Hadar Y."/>
            <person name="Yarden O."/>
            <person name="de Vries R.P."/>
            <person name="Wiebenga A."/>
            <person name="Stenlid J."/>
            <person name="Eastwood D."/>
            <person name="Grigoriev I.V."/>
            <person name="Berka R.M."/>
            <person name="Blanchette R.A."/>
            <person name="Kersten P."/>
            <person name="Martinez A.T."/>
            <person name="Vicuna R."/>
            <person name="Cullen D."/>
        </authorList>
    </citation>
    <scope>NUCLEOTIDE SEQUENCE [LARGE SCALE GENOMIC DNA]</scope>
    <source>
        <strain evidence="1 2">B</strain>
    </source>
</reference>
<sequence length="80" mass="8787">MAMTTYVSWKLMPDVVFKGDSARCHLSTFSPHTVNSYRQTSSQITTFDNSTKVPVLILSSSRHEDKSSSAIACWSAAALT</sequence>